<dbReference type="CDD" id="cd15552">
    <property type="entry name" value="PHD_PHF3_like"/>
    <property type="match status" value="1"/>
</dbReference>
<dbReference type="Ensembl" id="ENSTRUT00000089081.1">
    <property type="protein sequence ID" value="ENSTRUP00000069488.1"/>
    <property type="gene ID" value="ENSTRUG00000029106.1"/>
</dbReference>
<dbReference type="InterPro" id="IPR012921">
    <property type="entry name" value="SPOC_C"/>
</dbReference>
<feature type="domain" description="PHD-type" evidence="7">
    <location>
        <begin position="566"/>
        <end position="614"/>
    </location>
</feature>
<feature type="region of interest" description="Disordered" evidence="6">
    <location>
        <begin position="2191"/>
        <end position="2284"/>
    </location>
</feature>
<evidence type="ECO:0000259" key="7">
    <source>
        <dbReference type="PROSITE" id="PS50016"/>
    </source>
</evidence>
<feature type="compositionally biased region" description="Polar residues" evidence="6">
    <location>
        <begin position="1617"/>
        <end position="1626"/>
    </location>
</feature>
<feature type="region of interest" description="Disordered" evidence="6">
    <location>
        <begin position="1614"/>
        <end position="1670"/>
    </location>
</feature>
<keyword evidence="3" id="KW-0862">Zinc</keyword>
<feature type="compositionally biased region" description="Polar residues" evidence="6">
    <location>
        <begin position="843"/>
        <end position="857"/>
    </location>
</feature>
<dbReference type="Pfam" id="PF07744">
    <property type="entry name" value="SPOC"/>
    <property type="match status" value="1"/>
</dbReference>
<evidence type="ECO:0000259" key="8">
    <source>
        <dbReference type="PROSITE" id="PS51321"/>
    </source>
</evidence>
<feature type="compositionally biased region" description="Basic and acidic residues" evidence="6">
    <location>
        <begin position="2649"/>
        <end position="2658"/>
    </location>
</feature>
<dbReference type="InterPro" id="IPR011011">
    <property type="entry name" value="Znf_FYVE_PHD"/>
</dbReference>
<dbReference type="InterPro" id="IPR036575">
    <property type="entry name" value="TFIIS_cen_dom_sf"/>
</dbReference>
<feature type="region of interest" description="Disordered" evidence="6">
    <location>
        <begin position="532"/>
        <end position="561"/>
    </location>
</feature>
<feature type="compositionally biased region" description="Basic and acidic residues" evidence="6">
    <location>
        <begin position="2271"/>
        <end position="2284"/>
    </location>
</feature>
<evidence type="ECO:0000313" key="10">
    <source>
        <dbReference type="Proteomes" id="UP000005226"/>
    </source>
</evidence>
<dbReference type="SUPFAM" id="SSF46942">
    <property type="entry name" value="Elongation factor TFIIS domain 2"/>
    <property type="match status" value="1"/>
</dbReference>
<feature type="compositionally biased region" description="Polar residues" evidence="6">
    <location>
        <begin position="1907"/>
        <end position="1918"/>
    </location>
</feature>
<reference evidence="9" key="3">
    <citation type="submission" date="2025-09" db="UniProtKB">
        <authorList>
            <consortium name="Ensembl"/>
        </authorList>
    </citation>
    <scope>IDENTIFICATION</scope>
</reference>
<gene>
    <name evidence="9" type="primary">LOC105416281</name>
</gene>
<name>A0A674N6Z0_TAKRU</name>
<feature type="compositionally biased region" description="Polar residues" evidence="6">
    <location>
        <begin position="740"/>
        <end position="759"/>
    </location>
</feature>
<feature type="compositionally biased region" description="Basic and acidic residues" evidence="6">
    <location>
        <begin position="3151"/>
        <end position="3178"/>
    </location>
</feature>
<keyword evidence="2 4" id="KW-0863">Zinc-finger</keyword>
<feature type="region of interest" description="Disordered" evidence="6">
    <location>
        <begin position="1055"/>
        <end position="1080"/>
    </location>
</feature>
<feature type="region of interest" description="Disordered" evidence="6">
    <location>
        <begin position="1093"/>
        <end position="1127"/>
    </location>
</feature>
<feature type="compositionally biased region" description="Polar residues" evidence="6">
    <location>
        <begin position="872"/>
        <end position="889"/>
    </location>
</feature>
<feature type="compositionally biased region" description="Basic residues" evidence="6">
    <location>
        <begin position="2022"/>
        <end position="2042"/>
    </location>
</feature>
<dbReference type="InParanoid" id="A0A674N6Z0"/>
<dbReference type="Pfam" id="PF07500">
    <property type="entry name" value="TFIIS_M"/>
    <property type="match status" value="1"/>
</dbReference>
<feature type="compositionally biased region" description="Basic and acidic residues" evidence="6">
    <location>
        <begin position="1170"/>
        <end position="1184"/>
    </location>
</feature>
<feature type="compositionally biased region" description="Polar residues" evidence="6">
    <location>
        <begin position="361"/>
        <end position="370"/>
    </location>
</feature>
<feature type="region of interest" description="Disordered" evidence="6">
    <location>
        <begin position="340"/>
        <end position="390"/>
    </location>
</feature>
<feature type="compositionally biased region" description="Basic and acidic residues" evidence="6">
    <location>
        <begin position="532"/>
        <end position="548"/>
    </location>
</feature>
<keyword evidence="1" id="KW-0479">Metal-binding</keyword>
<feature type="region of interest" description="Disordered" evidence="6">
    <location>
        <begin position="481"/>
        <end position="513"/>
    </location>
</feature>
<feature type="compositionally biased region" description="Basic and acidic residues" evidence="6">
    <location>
        <begin position="1888"/>
        <end position="1901"/>
    </location>
</feature>
<dbReference type="GO" id="GO:0006351">
    <property type="term" value="P:DNA-templated transcription"/>
    <property type="evidence" value="ECO:0007669"/>
    <property type="project" value="InterPro"/>
</dbReference>
<feature type="compositionally biased region" description="Polar residues" evidence="6">
    <location>
        <begin position="1769"/>
        <end position="1807"/>
    </location>
</feature>
<feature type="region of interest" description="Disordered" evidence="6">
    <location>
        <begin position="730"/>
        <end position="931"/>
    </location>
</feature>
<dbReference type="InterPro" id="IPR019787">
    <property type="entry name" value="Znf_PHD-finger"/>
</dbReference>
<feature type="compositionally biased region" description="Polar residues" evidence="6">
    <location>
        <begin position="496"/>
        <end position="513"/>
    </location>
</feature>
<feature type="region of interest" description="Disordered" evidence="6">
    <location>
        <begin position="1861"/>
        <end position="2107"/>
    </location>
</feature>
<dbReference type="InterPro" id="IPR001965">
    <property type="entry name" value="Znf_PHD"/>
</dbReference>
<dbReference type="InterPro" id="IPR019786">
    <property type="entry name" value="Zinc_finger_PHD-type_CS"/>
</dbReference>
<feature type="region of interest" description="Disordered" evidence="6">
    <location>
        <begin position="1560"/>
        <end position="1597"/>
    </location>
</feature>
<feature type="region of interest" description="Disordered" evidence="6">
    <location>
        <begin position="1304"/>
        <end position="1335"/>
    </location>
</feature>
<feature type="compositionally biased region" description="Basic residues" evidence="6">
    <location>
        <begin position="433"/>
        <end position="459"/>
    </location>
</feature>
<keyword evidence="10" id="KW-1185">Reference proteome</keyword>
<feature type="coiled-coil region" evidence="5">
    <location>
        <begin position="1814"/>
        <end position="1851"/>
    </location>
</feature>
<dbReference type="InterPro" id="IPR013083">
    <property type="entry name" value="Znf_RING/FYVE/PHD"/>
</dbReference>
<feature type="region of interest" description="Disordered" evidence="6">
    <location>
        <begin position="941"/>
        <end position="960"/>
    </location>
</feature>
<feature type="domain" description="TFIIS central" evidence="8">
    <location>
        <begin position="960"/>
        <end position="1080"/>
    </location>
</feature>
<proteinExistence type="predicted"/>
<dbReference type="GO" id="GO:0005634">
    <property type="term" value="C:nucleus"/>
    <property type="evidence" value="ECO:0007669"/>
    <property type="project" value="TreeGrafter"/>
</dbReference>
<dbReference type="PROSITE" id="PS51321">
    <property type="entry name" value="TFIIS_CENTRAL"/>
    <property type="match status" value="1"/>
</dbReference>
<evidence type="ECO:0000256" key="4">
    <source>
        <dbReference type="PROSITE-ProRule" id="PRU00146"/>
    </source>
</evidence>
<dbReference type="Pfam" id="PF00628">
    <property type="entry name" value="PHD"/>
    <property type="match status" value="1"/>
</dbReference>
<reference evidence="9" key="2">
    <citation type="submission" date="2025-08" db="UniProtKB">
        <authorList>
            <consortium name="Ensembl"/>
        </authorList>
    </citation>
    <scope>IDENTIFICATION</scope>
</reference>
<feature type="region of interest" description="Disordered" evidence="6">
    <location>
        <begin position="2373"/>
        <end position="2393"/>
    </location>
</feature>
<dbReference type="Gene3D" id="1.10.472.30">
    <property type="entry name" value="Transcription elongation factor S-II, central domain"/>
    <property type="match status" value="1"/>
</dbReference>
<feature type="region of interest" description="Disordered" evidence="6">
    <location>
        <begin position="1232"/>
        <end position="1271"/>
    </location>
</feature>
<feature type="compositionally biased region" description="Basic and acidic residues" evidence="6">
    <location>
        <begin position="3225"/>
        <end position="3260"/>
    </location>
</feature>
<evidence type="ECO:0000256" key="1">
    <source>
        <dbReference type="ARBA" id="ARBA00022723"/>
    </source>
</evidence>
<feature type="compositionally biased region" description="Polar residues" evidence="6">
    <location>
        <begin position="2076"/>
        <end position="2089"/>
    </location>
</feature>
<dbReference type="InterPro" id="IPR003618">
    <property type="entry name" value="TFIIS_cen_dom"/>
</dbReference>
<feature type="region of interest" description="Disordered" evidence="6">
    <location>
        <begin position="416"/>
        <end position="469"/>
    </location>
</feature>
<dbReference type="PANTHER" id="PTHR11477:SF13">
    <property type="entry name" value="DEATH-INDUCER OBLITERATOR 1"/>
    <property type="match status" value="1"/>
</dbReference>
<dbReference type="PROSITE" id="PS01359">
    <property type="entry name" value="ZF_PHD_1"/>
    <property type="match status" value="1"/>
</dbReference>
<dbReference type="GeneTree" id="ENSGT00940000155532"/>
<feature type="region of interest" description="Disordered" evidence="6">
    <location>
        <begin position="1768"/>
        <end position="1807"/>
    </location>
</feature>
<dbReference type="SMART" id="SM00249">
    <property type="entry name" value="PHD"/>
    <property type="match status" value="1"/>
</dbReference>
<feature type="region of interest" description="Disordered" evidence="6">
    <location>
        <begin position="2427"/>
        <end position="3397"/>
    </location>
</feature>
<feature type="compositionally biased region" description="Basic and acidic residues" evidence="6">
    <location>
        <begin position="2486"/>
        <end position="2507"/>
    </location>
</feature>
<feature type="compositionally biased region" description="Basic and acidic residues" evidence="6">
    <location>
        <begin position="3192"/>
        <end position="3214"/>
    </location>
</feature>
<feature type="compositionally biased region" description="Low complexity" evidence="6">
    <location>
        <begin position="1650"/>
        <end position="1668"/>
    </location>
</feature>
<reference evidence="9 10" key="1">
    <citation type="journal article" date="2011" name="Genome Biol. Evol.">
        <title>Integration of the genetic map and genome assembly of fugu facilitates insights into distinct features of genome evolution in teleosts and mammals.</title>
        <authorList>
            <person name="Kai W."/>
            <person name="Kikuchi K."/>
            <person name="Tohari S."/>
            <person name="Chew A.K."/>
            <person name="Tay A."/>
            <person name="Fujiwara A."/>
            <person name="Hosoya S."/>
            <person name="Suetake H."/>
            <person name="Naruse K."/>
            <person name="Brenner S."/>
            <person name="Suzuki Y."/>
            <person name="Venkatesh B."/>
        </authorList>
    </citation>
    <scope>NUCLEOTIDE SEQUENCE [LARGE SCALE GENOMIC DNA]</scope>
</reference>
<feature type="compositionally biased region" description="Polar residues" evidence="6">
    <location>
        <begin position="1639"/>
        <end position="1649"/>
    </location>
</feature>
<dbReference type="SUPFAM" id="SSF57903">
    <property type="entry name" value="FYVE/PHD zinc finger"/>
    <property type="match status" value="1"/>
</dbReference>
<sequence>MCIFFFTVSLGVNVDKMENSSEELQDQSEELCSRPSLSRAKKSWGFRRTTIAKREFLEQVGELAHSPPPVRKTRSRRGTQIPLTTPETEESQRHTPSAISVLDGLEWSAPSSPVAEETKPATETFNPSLWQDCGSAFHTAFSLLGGGESFQVEMPDALGVPDTAEAGDSIEPYDSCVEESAAPKNDFPDGNHDGEMLLGEIGEMLMQKDEQELRCTSIREVKGRKGRGRICATDESAMPNNEDSPGGEMLLREFGEMLTRKVGKDQRYTTIRGVRSRKGRGTICAADESTVASNEDSPDAITHSVLGDLGVDSDLVLIPPQEGGCSDCEMLLSETAEMLTQKSGQGDRGTAVKVGKGRGRQCTTEESAVSSREDSPDITHSGLGDEREDSDVVLISPQEEADSDGENTVMETGKLLAPEVGQEQRDATARGAKGGKARGRKRGRGRGRRKAKGRGKGRGKPGGLQANAVGDELVIVSPTEPEQQVEKLHGTDSPIEISTSPAHSVSSLSPAQRSNSDYICIESDVDQVINETHDQSDDAPKQRDKEVDTNGETPPLSDHDGYDPDAVTCICRQQGNDRSMVRCVSCQEWFHGSCVGISGTEGCKGYVCPTCVTKNQSEHQPDCCPQPEDDCCLPKGLTLSRQDEDMAVKREQQAVEDPQMVEEEEERTEAPVINIEPEPQAVMKKDGTLPLCIGPGCPREALPESVYCGTDCILQHAAATMKTLCVPKEPKTRGALQKKPATTTASAKGQRSCGTSKSLGANAEDEDKEKDGDGGQKEAAPPSPCDPPPTGVQATSLPSSKLYTASKMDKTQEVEAPLKQSAEDSAAHGAPSSQPASEAETPQGHSPETPQEPNNGSVPAATRPCPPPNAEQACQVTVSEAPSTSAPSRHQTEALTVRKKAFIIPKKPPAPQPSSSPVLPSTSGQKPSAAPALVNETRNLLVPPAPSAPSSRPSQPNNQIRQSIQKSLVSILVKRVGECGDLKTSESDVVKLVASIEVEMFDIFRNTDSKYMNKYRTIMFNLKDPRNKGLLYGFVRGEISPFRLVRMTQKDMQAIKASDTTEKQTSEAKDSAATAPPVAKVTSVLPKPEAVKVDLPILNPTRPHRSTEQKKSLPPPAAKSRTMQPIQTSALPDILTCMLKDTTSEHKTHIFDLKCKICTGQISSTDDEEPSKKKPRVSETRDRNYPSWRKSTEDDSALPAPPQSPDLDSPPLFIMETSSHLTSDSPVLTIVESPASPTMDSPASPVLESPASPVMDSPASPTPDPPKAFTSKSALMPVVNPAVSMTTMTRRDPRTAANRFSVLPNNQSAPYAPPKETRSVPQMAPGSLPPPPPPSKVVPKSILKPLSADPRFYSALSRSVSSGSPSVDETSQFLAKQEILWKGFINMLTVAKFVSKAYLVSGPAENLKVDLPDTIQIGGRILPETVWDYVDKVKSSITKELCVIRFHPATEEEEVAYVSLFSYFSSRRRFGVVASGNRSIKDLYLVPVGANESVPSMLQPLEGPGLETKRPNLLLGLAIIQRTKRSGIFSQETEEKRPKVHLAKDPMWIPKPPVLYGSDRLDVFQPYDPETPANSAVPSSPLRPGSPPAPSSSLTKPSSFISVRPNLSVALSVTAPAAQSPSTSVSDKPPVTPSGDKTPLQTILSSLFGSNPTESTASTNESSTNISSVKKPPALSQVAATMVDPIVQQYGQKSKIKEIEEENDFDRPYDPEEEYDPAVGYGIPTLKNLEKTPAAGPAVSSCVEDDVAYDPEDDTIFADVSSIAAKRPVQTQMSDPSSCDPPVSTQPATPVPTSTASSDGITPNLPSGTVVVSAATLNEQQRMLEELNKQIEEQKRQLKEQEEALRQQREAVGMFMAQFSASDSMMPPPTKTLPLSQMPSLKAQADTKPSEMTDKTVERSPEISANAEKQTVEPQDTSVLKEHTDTPIAEDETNTEVKDGETYSSAGEIEDSDVAYDPEDESFFKEVEDGPFEGNGGKTYDRSLSRRSRSTSHKGSQNSSHSRKRRLSPKRRGHRERDHHRSPSRKRRSSSHSQKRRERDRHRRSDGERSRHRGRGHSERQGRHRKEHNVHRQSLGRRSSSCLSQQDHVSFSPEHQRQASSELELSFTMVPVKNEPDEQMIRSNLGENPDESCTTFSHDLLQKVKVEISDQPASDELLPNPFSNHHDPAQGTSVQANTLIKQQSQIESKIESMIPLREIDPPIRDSPESPDPEPQFAKPSSIEKRDTANAEKMQDASIRFSGSVSRVPGMPSMSSSKSCPDLPFQNNHGKGMTEGRNTELMKGSEKSLNCESSFMRGMSPEVKGLLGLKREANTPEPGKTHDRPGVNIPQCKNVAEANVLGSGTKNSPDFNISMASGTTVPREDLIFQTDRRIEQTGQEVKPSIPNITSPDWRGPDLPAAGMRNQRCPNTGFGPHVIDPHCSVEGSDMQGHWRGPNRRGPCVVRGRGGPFVQDARKYQPKWRGPSIDDPRQTGQDFMTSGPVIEAPMHERRDPGNPHSRRTDPERGGPNDSQGCGIRGPQGAPFERITPLGEGPVSNGRGQAGPDFGESWLDTEPWFDQRNLPIKGAEAGPGNPQFLGQDHISPEYRGLEPPGYPIDHPGAGKGGLQGPDFRGPEQHLNHPHSAMRGPGCPEVKGPGLDRRSIGGPPQSDRRGPDKRFPFIGNLRPDRMGPGPGHPDFRETEADWRSPPIEASGYMRTSLGGPMGALEPGRIGPPHSESWRPESDISDSNVACPASERRTSGGQNLIGQEPEYPGAWTSGPGPDFMEMQPETPGPGHHTRRRGREPFRVSDPGSEYQNMEGPESADFRGPGLERRPPVMDQPHNCRGFPDIPRFSLSMPQRSPAMEGCESDRRGSHFGRVKPERPALEGPTHIRRGFRGPEPNRQPCDNRGADIRGREPNRQEQEAPGLRELGDEFELGIRQKDPVPESHRHRRDNWHETEFMGSEPIQGGPDIGSPGSRGPSHIFRGPRRPNAGGPRSETERWKEQNFRDSSLERRGRDLEEQWPNRRVPGLEEHERNLSDGDWKHHRDRSPRFTHESADEQFQHGQEPMEWRGPENRGQKMLQDRPTVQGRGPRGDVTGPDFRSPGLDRDHPGSTREGSSNEMMNQERDQPDRWSSGIAFRGSRVPDNRRKSHDRRIPIMRGPGPDMRVGQDMENDFRPTEFRDKIRGSNMEERQTLNRGPGFETPPLNRRADMDDLERRVPRGPESERAGSESRLFTFEGPEASRRFSDGGRMRSERQGDNMERPTSIREGSEDFRRVNRGPNMRRLGPEQTSVRDLAPDTSGVRHGPGRWDTLTESSRSESRRGKPALRRFNSPSEVPRFQGPIGPPCPGFDQQQQGTQPQGRKAALLPTPTGPICFPNLAVKNPGSFGPEGKHAGCSTPRGRGRGRSLSRDR</sequence>
<feature type="compositionally biased region" description="Polar residues" evidence="6">
    <location>
        <begin position="2252"/>
        <end position="2268"/>
    </location>
</feature>
<evidence type="ECO:0000313" key="9">
    <source>
        <dbReference type="Ensembl" id="ENSTRUP00000069488.1"/>
    </source>
</evidence>
<evidence type="ECO:0000256" key="3">
    <source>
        <dbReference type="ARBA" id="ARBA00022833"/>
    </source>
</evidence>
<dbReference type="Gene3D" id="3.30.40.10">
    <property type="entry name" value="Zinc/RING finger domain, C3HC4 (zinc finger)"/>
    <property type="match status" value="1"/>
</dbReference>
<dbReference type="SMART" id="SM00510">
    <property type="entry name" value="TFS2M"/>
    <property type="match status" value="1"/>
</dbReference>
<keyword evidence="5" id="KW-0175">Coiled coil</keyword>
<evidence type="ECO:0000256" key="2">
    <source>
        <dbReference type="ARBA" id="ARBA00022771"/>
    </source>
</evidence>
<feature type="compositionally biased region" description="Basic residues" evidence="6">
    <location>
        <begin position="3386"/>
        <end position="3397"/>
    </location>
</feature>
<feature type="region of interest" description="Disordered" evidence="6">
    <location>
        <begin position="65"/>
        <end position="95"/>
    </location>
</feature>
<feature type="compositionally biased region" description="Basic and acidic residues" evidence="6">
    <location>
        <begin position="2221"/>
        <end position="2234"/>
    </location>
</feature>
<feature type="compositionally biased region" description="Basic residues" evidence="6">
    <location>
        <begin position="2001"/>
        <end position="2014"/>
    </location>
</feature>
<feature type="compositionally biased region" description="Basic and acidic residues" evidence="6">
    <location>
        <begin position="1059"/>
        <end position="1070"/>
    </location>
</feature>
<feature type="compositionally biased region" description="Basic and acidic residues" evidence="6">
    <location>
        <begin position="2676"/>
        <end position="2685"/>
    </location>
</feature>
<organism evidence="9 10">
    <name type="scientific">Takifugu rubripes</name>
    <name type="common">Japanese pufferfish</name>
    <name type="synonym">Fugu rubripes</name>
    <dbReference type="NCBI Taxonomy" id="31033"/>
    <lineage>
        <taxon>Eukaryota</taxon>
        <taxon>Metazoa</taxon>
        <taxon>Chordata</taxon>
        <taxon>Craniata</taxon>
        <taxon>Vertebrata</taxon>
        <taxon>Euteleostomi</taxon>
        <taxon>Actinopterygii</taxon>
        <taxon>Neopterygii</taxon>
        <taxon>Teleostei</taxon>
        <taxon>Neoteleostei</taxon>
        <taxon>Acanthomorphata</taxon>
        <taxon>Eupercaria</taxon>
        <taxon>Tetraodontiformes</taxon>
        <taxon>Tetradontoidea</taxon>
        <taxon>Tetraodontidae</taxon>
        <taxon>Takifugu</taxon>
    </lineage>
</organism>
<feature type="compositionally biased region" description="Low complexity" evidence="6">
    <location>
        <begin position="948"/>
        <end position="959"/>
    </location>
</feature>
<feature type="compositionally biased region" description="Pro residues" evidence="6">
    <location>
        <begin position="781"/>
        <end position="790"/>
    </location>
</feature>
<feature type="compositionally biased region" description="Basic and acidic residues" evidence="6">
    <location>
        <begin position="2197"/>
        <end position="2207"/>
    </location>
</feature>
<feature type="compositionally biased region" description="Acidic residues" evidence="6">
    <location>
        <begin position="1948"/>
        <end position="1961"/>
    </location>
</feature>
<dbReference type="PROSITE" id="PS50016">
    <property type="entry name" value="ZF_PHD_2"/>
    <property type="match status" value="1"/>
</dbReference>
<dbReference type="Proteomes" id="UP000005226">
    <property type="component" value="Chromosome 3"/>
</dbReference>
<accession>A0A674N6Z0</accession>
<feature type="compositionally biased region" description="Basic and acidic residues" evidence="6">
    <location>
        <begin position="2890"/>
        <end position="2904"/>
    </location>
</feature>
<feature type="compositionally biased region" description="Basic and acidic residues" evidence="6">
    <location>
        <begin position="2918"/>
        <end position="2929"/>
    </location>
</feature>
<feature type="compositionally biased region" description="Polar residues" evidence="6">
    <location>
        <begin position="792"/>
        <end position="803"/>
    </location>
</feature>
<dbReference type="PANTHER" id="PTHR11477">
    <property type="entry name" value="TRANSCRIPTION FACTOR S-II ZINC FINGER DOMAIN-CONTAINING PROTEIN"/>
    <property type="match status" value="1"/>
</dbReference>
<feature type="compositionally biased region" description="Low complexity" evidence="6">
    <location>
        <begin position="3337"/>
        <end position="3346"/>
    </location>
</feature>
<feature type="region of interest" description="Disordered" evidence="6">
    <location>
        <begin position="1162"/>
        <end position="1212"/>
    </location>
</feature>
<feature type="compositionally biased region" description="Basic and acidic residues" evidence="6">
    <location>
        <begin position="2979"/>
        <end position="3060"/>
    </location>
</feature>
<dbReference type="GO" id="GO:0008270">
    <property type="term" value="F:zinc ion binding"/>
    <property type="evidence" value="ECO:0007669"/>
    <property type="project" value="UniProtKB-KW"/>
</dbReference>
<evidence type="ECO:0000256" key="5">
    <source>
        <dbReference type="SAM" id="Coils"/>
    </source>
</evidence>
<feature type="compositionally biased region" description="Basic and acidic residues" evidence="6">
    <location>
        <begin position="2849"/>
        <end position="2866"/>
    </location>
</feature>
<feature type="compositionally biased region" description="Basic residues" evidence="6">
    <location>
        <begin position="2062"/>
        <end position="2075"/>
    </location>
</feature>
<protein>
    <submittedName>
        <fullName evidence="9">Uncharacterized LOC105416281</fullName>
    </submittedName>
</protein>
<evidence type="ECO:0000256" key="6">
    <source>
        <dbReference type="SAM" id="MobiDB-lite"/>
    </source>
</evidence>